<dbReference type="InterPro" id="IPR015353">
    <property type="entry name" value="Rubisco_LSMT_subst-bd"/>
</dbReference>
<evidence type="ECO:0000313" key="6">
    <source>
        <dbReference type="Proteomes" id="UP001438707"/>
    </source>
</evidence>
<dbReference type="PANTHER" id="PTHR13271">
    <property type="entry name" value="UNCHARACTERIZED PUTATIVE METHYLTRANSFERASE"/>
    <property type="match status" value="1"/>
</dbReference>
<evidence type="ECO:0000256" key="3">
    <source>
        <dbReference type="ARBA" id="ARBA00022691"/>
    </source>
</evidence>
<dbReference type="PANTHER" id="PTHR13271:SF93">
    <property type="entry name" value="SET DOMAIN-CONTAINING PROTEIN"/>
    <property type="match status" value="1"/>
</dbReference>
<sequence>MAADAAIASPAERSSAASQLLEQLTADSSSECLLEVSQVGQAARITASRDIPAGKVVLELAAAAGVTSTEDAAKHQEIGSLAEGRDELIGLTLWLLAEQHQAEHSSAAEAVLATLPAHTSSPMLWASGERREMLRGSPALEEAEQLESDVRGEWASISSAAESASNPLTGYANEQKFVEAFSVVLAHAHYLTSAQCFALLPLIPLLQRSTDPDAAVLDYDLDRNVVVVTTQRSYRQGEEVRLAFQGTTAQQLVQLGALEPDPFAGSRELTFSLVKSDRMFQGKVQILADMGMQPEETFPVYEDRMPAQLLPYLRLSRIQEADDFAKINMKDDRMVSDINEYEILQLLAGEARTLLGRYAGNAEEDLKKLQNPRMPEQERLATRLLMAEKKALEGTLATARKRLAPIRGLAPVKGGKLKNVNSDLMDIFDTIESIPNKPGELIGEFMSWARGEKDPTWKKRK</sequence>
<dbReference type="Proteomes" id="UP001438707">
    <property type="component" value="Unassembled WGS sequence"/>
</dbReference>
<dbReference type="Gene3D" id="3.90.1410.10">
    <property type="entry name" value="set domain protein methyltransferase, domain 1"/>
    <property type="match status" value="1"/>
</dbReference>
<dbReference type="Gene3D" id="3.90.1420.10">
    <property type="entry name" value="Rubisco LSMT, substrate-binding domain"/>
    <property type="match status" value="1"/>
</dbReference>
<dbReference type="InterPro" id="IPR036464">
    <property type="entry name" value="Rubisco_LSMT_subst-bd_sf"/>
</dbReference>
<dbReference type="Pfam" id="PF09273">
    <property type="entry name" value="Rubis-subs-bind"/>
    <property type="match status" value="1"/>
</dbReference>
<accession>A0AAW1S6C4</accession>
<organism evidence="5 6">
    <name type="scientific">Apatococcus lobatus</name>
    <dbReference type="NCBI Taxonomy" id="904363"/>
    <lineage>
        <taxon>Eukaryota</taxon>
        <taxon>Viridiplantae</taxon>
        <taxon>Chlorophyta</taxon>
        <taxon>core chlorophytes</taxon>
        <taxon>Trebouxiophyceae</taxon>
        <taxon>Chlorellales</taxon>
        <taxon>Chlorellaceae</taxon>
        <taxon>Apatococcus</taxon>
    </lineage>
</organism>
<evidence type="ECO:0000256" key="2">
    <source>
        <dbReference type="ARBA" id="ARBA00022679"/>
    </source>
</evidence>
<dbReference type="AlphaFoldDB" id="A0AAW1S6C4"/>
<dbReference type="InterPro" id="IPR050600">
    <property type="entry name" value="SETD3_SETD6_MTase"/>
</dbReference>
<gene>
    <name evidence="5" type="ORF">WJX74_003742</name>
</gene>
<evidence type="ECO:0000313" key="5">
    <source>
        <dbReference type="EMBL" id="KAK9841314.1"/>
    </source>
</evidence>
<keyword evidence="6" id="KW-1185">Reference proteome</keyword>
<evidence type="ECO:0000259" key="4">
    <source>
        <dbReference type="Pfam" id="PF09273"/>
    </source>
</evidence>
<keyword evidence="2" id="KW-0808">Transferase</keyword>
<proteinExistence type="predicted"/>
<evidence type="ECO:0000256" key="1">
    <source>
        <dbReference type="ARBA" id="ARBA00022603"/>
    </source>
</evidence>
<dbReference type="GO" id="GO:0016279">
    <property type="term" value="F:protein-lysine N-methyltransferase activity"/>
    <property type="evidence" value="ECO:0007669"/>
    <property type="project" value="TreeGrafter"/>
</dbReference>
<dbReference type="InterPro" id="IPR046341">
    <property type="entry name" value="SET_dom_sf"/>
</dbReference>
<keyword evidence="3" id="KW-0949">S-adenosyl-L-methionine</keyword>
<dbReference type="SUPFAM" id="SSF82199">
    <property type="entry name" value="SET domain"/>
    <property type="match status" value="1"/>
</dbReference>
<keyword evidence="1" id="KW-0489">Methyltransferase</keyword>
<name>A0AAW1S6C4_9CHLO</name>
<feature type="domain" description="Rubisco LSMT substrate-binding" evidence="4">
    <location>
        <begin position="275"/>
        <end position="392"/>
    </location>
</feature>
<dbReference type="GO" id="GO:0032259">
    <property type="term" value="P:methylation"/>
    <property type="evidence" value="ECO:0007669"/>
    <property type="project" value="UniProtKB-KW"/>
</dbReference>
<comment type="caution">
    <text evidence="5">The sequence shown here is derived from an EMBL/GenBank/DDBJ whole genome shotgun (WGS) entry which is preliminary data.</text>
</comment>
<dbReference type="SUPFAM" id="SSF81822">
    <property type="entry name" value="RuBisCo LSMT C-terminal, substrate-binding domain"/>
    <property type="match status" value="1"/>
</dbReference>
<reference evidence="5 6" key="1">
    <citation type="journal article" date="2024" name="Nat. Commun.">
        <title>Phylogenomics reveals the evolutionary origins of lichenization in chlorophyte algae.</title>
        <authorList>
            <person name="Puginier C."/>
            <person name="Libourel C."/>
            <person name="Otte J."/>
            <person name="Skaloud P."/>
            <person name="Haon M."/>
            <person name="Grisel S."/>
            <person name="Petersen M."/>
            <person name="Berrin J.G."/>
            <person name="Delaux P.M."/>
            <person name="Dal Grande F."/>
            <person name="Keller J."/>
        </authorList>
    </citation>
    <scope>NUCLEOTIDE SEQUENCE [LARGE SCALE GENOMIC DNA]</scope>
    <source>
        <strain evidence="5 6">SAG 2145</strain>
    </source>
</reference>
<protein>
    <recommendedName>
        <fullName evidence="4">Rubisco LSMT substrate-binding domain-containing protein</fullName>
    </recommendedName>
</protein>
<dbReference type="EMBL" id="JALJOS010000003">
    <property type="protein sequence ID" value="KAK9841314.1"/>
    <property type="molecule type" value="Genomic_DNA"/>
</dbReference>